<feature type="compositionally biased region" description="Low complexity" evidence="1">
    <location>
        <begin position="117"/>
        <end position="133"/>
    </location>
</feature>
<keyword evidence="2" id="KW-0413">Isomerase</keyword>
<evidence type="ECO:0000256" key="1">
    <source>
        <dbReference type="SAM" id="MobiDB-lite"/>
    </source>
</evidence>
<organism evidence="2">
    <name type="scientific">uncultured Microvirga sp</name>
    <dbReference type="NCBI Taxonomy" id="412392"/>
    <lineage>
        <taxon>Bacteria</taxon>
        <taxon>Pseudomonadati</taxon>
        <taxon>Pseudomonadota</taxon>
        <taxon>Alphaproteobacteria</taxon>
        <taxon>Hyphomicrobiales</taxon>
        <taxon>Methylobacteriaceae</taxon>
        <taxon>Microvirga</taxon>
        <taxon>environmental samples</taxon>
    </lineage>
</organism>
<accession>A0A6J4MM48</accession>
<name>A0A6J4MM48_9HYPH</name>
<feature type="compositionally biased region" description="Gly residues" evidence="1">
    <location>
        <begin position="17"/>
        <end position="35"/>
    </location>
</feature>
<gene>
    <name evidence="2" type="ORF">AVDCRST_MAG90-3179</name>
</gene>
<proteinExistence type="predicted"/>
<dbReference type="EC" id="5.4.99.2" evidence="2"/>
<dbReference type="AlphaFoldDB" id="A0A6J4MM48"/>
<reference evidence="2" key="1">
    <citation type="submission" date="2020-02" db="EMBL/GenBank/DDBJ databases">
        <authorList>
            <person name="Meier V. D."/>
        </authorList>
    </citation>
    <scope>NUCLEOTIDE SEQUENCE</scope>
    <source>
        <strain evidence="2">AVDCRST_MAG90</strain>
    </source>
</reference>
<feature type="compositionally biased region" description="Basic residues" evidence="1">
    <location>
        <begin position="156"/>
        <end position="165"/>
    </location>
</feature>
<dbReference type="GO" id="GO:0004494">
    <property type="term" value="F:methylmalonyl-CoA mutase activity"/>
    <property type="evidence" value="ECO:0007669"/>
    <property type="project" value="UniProtKB-EC"/>
</dbReference>
<feature type="compositionally biased region" description="Pro residues" evidence="1">
    <location>
        <begin position="74"/>
        <end position="88"/>
    </location>
</feature>
<sequence length="238" mass="25772">RAADRNQRLCGAERGPGRGARPGSGRAGWGRGPGTPDGASRGRPGPPAASARHGPKLVCGPHRASRRRFGLGRPRPPGRSGPDRPAPLDPRISPFRGLARPLGPHPGRDRSPPQSVSGRSRSALLLRGAGRLRQNPVRGGRVRDLGQPGRRDPGRGRRGRPRLVRRRAEASLPVRRRRGVCSGGRDRRGPVPGCGRDLHCCGRSPGRDPSRDDRIGGDRIRVRRLRCSGVPERLFREL</sequence>
<evidence type="ECO:0000313" key="2">
    <source>
        <dbReference type="EMBL" id="CAA9363451.1"/>
    </source>
</evidence>
<feature type="non-terminal residue" evidence="2">
    <location>
        <position position="238"/>
    </location>
</feature>
<protein>
    <submittedName>
        <fullName evidence="2">Methylmalonyl-CoA mutase small subunit, MutA</fullName>
        <ecNumber evidence="2">5.4.99.2</ecNumber>
    </submittedName>
</protein>
<feature type="region of interest" description="Disordered" evidence="1">
    <location>
        <begin position="1"/>
        <end position="171"/>
    </location>
</feature>
<feature type="non-terminal residue" evidence="2">
    <location>
        <position position="1"/>
    </location>
</feature>
<feature type="compositionally biased region" description="Basic and acidic residues" evidence="1">
    <location>
        <begin position="141"/>
        <end position="155"/>
    </location>
</feature>
<dbReference type="EMBL" id="CADCUC010000675">
    <property type="protein sequence ID" value="CAA9363451.1"/>
    <property type="molecule type" value="Genomic_DNA"/>
</dbReference>